<reference evidence="9" key="2">
    <citation type="submission" date="2025-08" db="UniProtKB">
        <authorList>
            <consortium name="Ensembl"/>
        </authorList>
    </citation>
    <scope>IDENTIFICATION</scope>
</reference>
<dbReference type="GeneTree" id="ENSGT00730000111240"/>
<feature type="compositionally biased region" description="Polar residues" evidence="8">
    <location>
        <begin position="496"/>
        <end position="505"/>
    </location>
</feature>
<dbReference type="PANTHER" id="PTHR31954:SF1">
    <property type="entry name" value="CILIA- AND FLAGELLA-ASSOCIATED PROTEIN 157"/>
    <property type="match status" value="1"/>
</dbReference>
<evidence type="ECO:0000256" key="2">
    <source>
        <dbReference type="ARBA" id="ARBA00010841"/>
    </source>
</evidence>
<accession>H0WXP4</accession>
<feature type="coiled-coil region" evidence="7">
    <location>
        <begin position="38"/>
        <end position="178"/>
    </location>
</feature>
<comment type="subcellular location">
    <subcellularLocation>
        <location evidence="1">Cell projection</location>
        <location evidence="1">Cilium</location>
    </subcellularLocation>
</comment>
<proteinExistence type="inferred from homology"/>
<dbReference type="Proteomes" id="UP000005225">
    <property type="component" value="Unassembled WGS sequence"/>
</dbReference>
<evidence type="ECO:0000256" key="7">
    <source>
        <dbReference type="SAM" id="Coils"/>
    </source>
</evidence>
<comment type="similarity">
    <text evidence="2">Belongs to the CFAP157 family.</text>
</comment>
<dbReference type="PANTHER" id="PTHR31954">
    <property type="entry name" value="CILIA- AND FLAGELLA-ASSOCIATED PROTEIN 157"/>
    <property type="match status" value="1"/>
</dbReference>
<evidence type="ECO:0000313" key="10">
    <source>
        <dbReference type="Proteomes" id="UP000005225"/>
    </source>
</evidence>
<dbReference type="HOGENOM" id="CLU_025198_2_0_1"/>
<keyword evidence="10" id="KW-1185">Reference proteome</keyword>
<dbReference type="InterPro" id="IPR038844">
    <property type="entry name" value="CFAP157"/>
</dbReference>
<keyword evidence="5" id="KW-0969">Cilium</keyword>
<evidence type="ECO:0000256" key="8">
    <source>
        <dbReference type="SAM" id="MobiDB-lite"/>
    </source>
</evidence>
<dbReference type="AlphaFoldDB" id="H0WXP4"/>
<protein>
    <recommendedName>
        <fullName evidence="3">Cilia- and flagella-associated protein 157</fullName>
    </recommendedName>
</protein>
<dbReference type="eggNOG" id="ENOG502QQK8">
    <property type="taxonomic scope" value="Eukaryota"/>
</dbReference>
<dbReference type="GO" id="GO:0007288">
    <property type="term" value="P:sperm axoneme assembly"/>
    <property type="evidence" value="ECO:0007669"/>
    <property type="project" value="Ensembl"/>
</dbReference>
<dbReference type="STRING" id="30611.ENSOGAP00000007239"/>
<evidence type="ECO:0000256" key="3">
    <source>
        <dbReference type="ARBA" id="ARBA00014087"/>
    </source>
</evidence>
<reference evidence="9" key="3">
    <citation type="submission" date="2025-09" db="UniProtKB">
        <authorList>
            <consortium name="Ensembl"/>
        </authorList>
    </citation>
    <scope>IDENTIFICATION</scope>
</reference>
<evidence type="ECO:0000313" key="9">
    <source>
        <dbReference type="Ensembl" id="ENSOGAP00000007239.2"/>
    </source>
</evidence>
<evidence type="ECO:0000256" key="5">
    <source>
        <dbReference type="ARBA" id="ARBA00023069"/>
    </source>
</evidence>
<evidence type="ECO:0000256" key="4">
    <source>
        <dbReference type="ARBA" id="ARBA00023054"/>
    </source>
</evidence>
<keyword evidence="4 7" id="KW-0175">Coiled coil</keyword>
<sequence>MAPKKKAVKEPEAKRKKGGKKELVTVKPVETPLPEETKEFYHIQIRDLEDRLVRYQRKWDELAVQEKLFRQEYDQLANNKKEIVAFLKRTLNQRVDEIADLNEQLQSLQLAKELEKDAFEAQLAQVRHEFQETKDQLTTENIVLAGKLAALEEFRLQKEELTEKFELLEDQLRQQEIEYKDYVYNLEKKSMLDKDRLRKEIIQRVNLVATEFRKVATNQMWETTKRAIQENSSVTLQLAKTSRQGVQLLQENEQLKGNQDELYKQLKVLESTQKVMARHKRGHQKIILMLTEKCQEQQHSIAEAKQLQLLLSHQEQRFQQLQTDSEALRSQRDQLSLQLEQQEAEVQRLQQELAKEQRARASLEVSLSQATSFLKDILQQLHAEEEDGNFDVMFQLHCKDMLQQLLAMLSSALALRRPMSVCPHQESHLHGPPKESQSNIQLPKAGSLLQQLSAITTSQLGDLGLVPRLGHIPPNPQDLRLLSHVTRMKTFQSYSNPEIHASSSPKRLKKFSLPDVLLRPKRPSRDMLPPFSARTPP</sequence>
<feature type="region of interest" description="Disordered" evidence="8">
    <location>
        <begin position="1"/>
        <end position="21"/>
    </location>
</feature>
<gene>
    <name evidence="9" type="primary">CFAP157</name>
</gene>
<dbReference type="InParanoid" id="H0WXP4"/>
<dbReference type="FunCoup" id="H0WXP4">
    <property type="interactions" value="83"/>
</dbReference>
<feature type="coiled-coil region" evidence="7">
    <location>
        <begin position="304"/>
        <end position="366"/>
    </location>
</feature>
<organism evidence="9 10">
    <name type="scientific">Otolemur garnettii</name>
    <name type="common">Small-eared galago</name>
    <name type="synonym">Garnett's greater bushbaby</name>
    <dbReference type="NCBI Taxonomy" id="30611"/>
    <lineage>
        <taxon>Eukaryota</taxon>
        <taxon>Metazoa</taxon>
        <taxon>Chordata</taxon>
        <taxon>Craniata</taxon>
        <taxon>Vertebrata</taxon>
        <taxon>Euteleostomi</taxon>
        <taxon>Mammalia</taxon>
        <taxon>Eutheria</taxon>
        <taxon>Euarchontoglires</taxon>
        <taxon>Primates</taxon>
        <taxon>Strepsirrhini</taxon>
        <taxon>Lorisiformes</taxon>
        <taxon>Galagidae</taxon>
        <taxon>Otolemur</taxon>
    </lineage>
</organism>
<name>H0WXP4_OTOGA</name>
<dbReference type="OMA" id="ARYQKKC"/>
<feature type="region of interest" description="Disordered" evidence="8">
    <location>
        <begin position="496"/>
        <end position="537"/>
    </location>
</feature>
<dbReference type="GO" id="GO:0036064">
    <property type="term" value="C:ciliary basal body"/>
    <property type="evidence" value="ECO:0007669"/>
    <property type="project" value="Ensembl"/>
</dbReference>
<evidence type="ECO:0000256" key="6">
    <source>
        <dbReference type="ARBA" id="ARBA00023273"/>
    </source>
</evidence>
<dbReference type="EMBL" id="AAQR03035856">
    <property type="status" value="NOT_ANNOTATED_CDS"/>
    <property type="molecule type" value="Genomic_DNA"/>
</dbReference>
<dbReference type="Ensembl" id="ENSOGAT00000008096.2">
    <property type="protein sequence ID" value="ENSOGAP00000007239.2"/>
    <property type="gene ID" value="ENSOGAG00000008091.2"/>
</dbReference>
<reference evidence="10" key="1">
    <citation type="submission" date="2011-03" db="EMBL/GenBank/DDBJ databases">
        <title>Version 3 of the genome sequence of Otolemur garnettii (Bushbaby).</title>
        <authorList>
            <consortium name="The Broad Institute Genome Sequencing Platform"/>
            <person name="Di Palma F."/>
            <person name="Johnson J."/>
            <person name="Lander E.S."/>
            <person name="Lindblad-Toh K."/>
            <person name="Jaffe D.B."/>
            <person name="Gnerre S."/>
            <person name="MacCallum I."/>
            <person name="Przybylski D."/>
            <person name="Ribeiro F.J."/>
            <person name="Burton J.N."/>
            <person name="Walker B.J."/>
            <person name="Sharpe T."/>
            <person name="Hall G."/>
        </authorList>
    </citation>
    <scope>NUCLEOTIDE SEQUENCE [LARGE SCALE GENOMIC DNA]</scope>
</reference>
<evidence type="ECO:0000256" key="1">
    <source>
        <dbReference type="ARBA" id="ARBA00004138"/>
    </source>
</evidence>
<keyword evidence="6" id="KW-0966">Cell projection</keyword>
<dbReference type="GO" id="GO:0008017">
    <property type="term" value="F:microtubule binding"/>
    <property type="evidence" value="ECO:0007669"/>
    <property type="project" value="Ensembl"/>
</dbReference>